<feature type="compositionally biased region" description="Basic residues" evidence="1">
    <location>
        <begin position="75"/>
        <end position="89"/>
    </location>
</feature>
<evidence type="ECO:0000313" key="3">
    <source>
        <dbReference type="Proteomes" id="UP000887116"/>
    </source>
</evidence>
<feature type="region of interest" description="Disordered" evidence="1">
    <location>
        <begin position="32"/>
        <end position="89"/>
    </location>
</feature>
<protein>
    <submittedName>
        <fullName evidence="2">Uncharacterized protein</fullName>
    </submittedName>
</protein>
<sequence>MLHSQKTYVHPRPPRGASLMFFAHHLTGVRSRPQSGAALPRGGVPVQGGHLLPSNALAESPGRRPGQTTQGGGHAGHRGRCKRRLHDQE</sequence>
<name>A0A8X6LLF8_TRICU</name>
<reference evidence="2" key="1">
    <citation type="submission" date="2020-07" db="EMBL/GenBank/DDBJ databases">
        <title>Multicomponent nature underlies the extraordinary mechanical properties of spider dragline silk.</title>
        <authorList>
            <person name="Kono N."/>
            <person name="Nakamura H."/>
            <person name="Mori M."/>
            <person name="Yoshida Y."/>
            <person name="Ohtoshi R."/>
            <person name="Malay A.D."/>
            <person name="Moran D.A.P."/>
            <person name="Tomita M."/>
            <person name="Numata K."/>
            <person name="Arakawa K."/>
        </authorList>
    </citation>
    <scope>NUCLEOTIDE SEQUENCE</scope>
</reference>
<gene>
    <name evidence="2" type="primary">NCL1_35161</name>
    <name evidence="2" type="ORF">TNCT_510861</name>
</gene>
<dbReference type="AlphaFoldDB" id="A0A8X6LLF8"/>
<proteinExistence type="predicted"/>
<evidence type="ECO:0000313" key="2">
    <source>
        <dbReference type="EMBL" id="GFR11754.1"/>
    </source>
</evidence>
<organism evidence="2 3">
    <name type="scientific">Trichonephila clavata</name>
    <name type="common">Joro spider</name>
    <name type="synonym">Nephila clavata</name>
    <dbReference type="NCBI Taxonomy" id="2740835"/>
    <lineage>
        <taxon>Eukaryota</taxon>
        <taxon>Metazoa</taxon>
        <taxon>Ecdysozoa</taxon>
        <taxon>Arthropoda</taxon>
        <taxon>Chelicerata</taxon>
        <taxon>Arachnida</taxon>
        <taxon>Araneae</taxon>
        <taxon>Araneomorphae</taxon>
        <taxon>Entelegynae</taxon>
        <taxon>Araneoidea</taxon>
        <taxon>Nephilidae</taxon>
        <taxon>Trichonephila</taxon>
    </lineage>
</organism>
<dbReference type="Proteomes" id="UP000887116">
    <property type="component" value="Unassembled WGS sequence"/>
</dbReference>
<evidence type="ECO:0000256" key="1">
    <source>
        <dbReference type="SAM" id="MobiDB-lite"/>
    </source>
</evidence>
<comment type="caution">
    <text evidence="2">The sequence shown here is derived from an EMBL/GenBank/DDBJ whole genome shotgun (WGS) entry which is preliminary data.</text>
</comment>
<accession>A0A8X6LLF8</accession>
<dbReference type="EMBL" id="BMAO01026699">
    <property type="protein sequence ID" value="GFR11754.1"/>
    <property type="molecule type" value="Genomic_DNA"/>
</dbReference>
<keyword evidence="3" id="KW-1185">Reference proteome</keyword>